<keyword evidence="3" id="KW-1185">Reference proteome</keyword>
<protein>
    <submittedName>
        <fullName evidence="2">Uncharacterized protein</fullName>
    </submittedName>
</protein>
<feature type="compositionally biased region" description="Basic residues" evidence="1">
    <location>
        <begin position="29"/>
        <end position="38"/>
    </location>
</feature>
<gene>
    <name evidence="2" type="ORF">NQ314_002095</name>
</gene>
<evidence type="ECO:0000313" key="3">
    <source>
        <dbReference type="Proteomes" id="UP001162156"/>
    </source>
</evidence>
<feature type="compositionally biased region" description="Basic and acidic residues" evidence="1">
    <location>
        <begin position="59"/>
        <end position="78"/>
    </location>
</feature>
<evidence type="ECO:0000256" key="1">
    <source>
        <dbReference type="SAM" id="MobiDB-lite"/>
    </source>
</evidence>
<feature type="compositionally biased region" description="Basic and acidic residues" evidence="1">
    <location>
        <begin position="11"/>
        <end position="28"/>
    </location>
</feature>
<comment type="caution">
    <text evidence="2">The sequence shown here is derived from an EMBL/GenBank/DDBJ whole genome shotgun (WGS) entry which is preliminary data.</text>
</comment>
<dbReference type="EMBL" id="JANEYF010000650">
    <property type="protein sequence ID" value="KAJ8968787.1"/>
    <property type="molecule type" value="Genomic_DNA"/>
</dbReference>
<name>A0AAV8ZQ78_9CUCU</name>
<sequence>MGRPNRKRRHSESEEGSSERNKTLELEKRLRKLERHFRRESYSSSPKRVRSSKTLKGSQKRDNGEQTSSRVEEQDKENSPNNNILLVSDPELDQEILNCLGEDPEAGKVRGIELHKALVPRWKNILSNGMTKEIKTELMVKYPIPVNCPGLQTPILNPEIAQAVSDLSLKKEKYQTAMQTQLGAGLTALGMALNMILADEEEVFLTPQLNTTAMNIARTSCIDANLFGSDFGERLKAAKESNNNLNYRGPPRGKRLEALWAISQQETIELPSPSTTETVLTEQLSDKAFRYGTFNSFRSALALILPGNVGEDHQIRRFLRGVARLRPQRPKYNFVWDPQKVLIYLTSYMPNEQLSLKKLTEKLVTLLALTTSQRMQTLSLIRTKNVIISGGYTNFNKRSNKNQWTKFRSTMPKDSLFS</sequence>
<dbReference type="PANTHER" id="PTHR35617:SF3">
    <property type="entry name" value="CORE-BINDING (CB) DOMAIN-CONTAINING PROTEIN"/>
    <property type="match status" value="1"/>
</dbReference>
<organism evidence="2 3">
    <name type="scientific">Rhamnusium bicolor</name>
    <dbReference type="NCBI Taxonomy" id="1586634"/>
    <lineage>
        <taxon>Eukaryota</taxon>
        <taxon>Metazoa</taxon>
        <taxon>Ecdysozoa</taxon>
        <taxon>Arthropoda</taxon>
        <taxon>Hexapoda</taxon>
        <taxon>Insecta</taxon>
        <taxon>Pterygota</taxon>
        <taxon>Neoptera</taxon>
        <taxon>Endopterygota</taxon>
        <taxon>Coleoptera</taxon>
        <taxon>Polyphaga</taxon>
        <taxon>Cucujiformia</taxon>
        <taxon>Chrysomeloidea</taxon>
        <taxon>Cerambycidae</taxon>
        <taxon>Lepturinae</taxon>
        <taxon>Rhagiini</taxon>
        <taxon>Rhamnusium</taxon>
    </lineage>
</organism>
<reference evidence="2" key="1">
    <citation type="journal article" date="2023" name="Insect Mol. Biol.">
        <title>Genome sequencing provides insights into the evolution of gene families encoding plant cell wall-degrading enzymes in longhorned beetles.</title>
        <authorList>
            <person name="Shin N.R."/>
            <person name="Okamura Y."/>
            <person name="Kirsch R."/>
            <person name="Pauchet Y."/>
        </authorList>
    </citation>
    <scope>NUCLEOTIDE SEQUENCE</scope>
    <source>
        <strain evidence="2">RBIC_L_NR</strain>
    </source>
</reference>
<proteinExistence type="predicted"/>
<evidence type="ECO:0000313" key="2">
    <source>
        <dbReference type="EMBL" id="KAJ8968787.1"/>
    </source>
</evidence>
<feature type="region of interest" description="Disordered" evidence="1">
    <location>
        <begin position="1"/>
        <end position="85"/>
    </location>
</feature>
<dbReference type="PANTHER" id="PTHR35617">
    <property type="entry name" value="PHAGE_INTEGRASE DOMAIN-CONTAINING PROTEIN"/>
    <property type="match status" value="1"/>
</dbReference>
<dbReference type="Proteomes" id="UP001162156">
    <property type="component" value="Unassembled WGS sequence"/>
</dbReference>
<feature type="compositionally biased region" description="Basic residues" evidence="1">
    <location>
        <begin position="1"/>
        <end position="10"/>
    </location>
</feature>
<dbReference type="AlphaFoldDB" id="A0AAV8ZQ78"/>
<accession>A0AAV8ZQ78</accession>